<gene>
    <name evidence="9" type="primary">MDM12</name>
    <name evidence="12" type="ORF">C5L36_0C00320</name>
</gene>
<dbReference type="PROSITE" id="PS51847">
    <property type="entry name" value="SMP"/>
    <property type="match status" value="1"/>
</dbReference>
<evidence type="ECO:0000256" key="6">
    <source>
        <dbReference type="ARBA" id="ARBA00023121"/>
    </source>
</evidence>
<dbReference type="Pfam" id="PF26544">
    <property type="entry name" value="Mdm12"/>
    <property type="match status" value="2"/>
</dbReference>
<keyword evidence="6" id="KW-0446">Lipid-binding</keyword>
<evidence type="ECO:0000256" key="10">
    <source>
        <dbReference type="SAM" id="MobiDB-lite"/>
    </source>
</evidence>
<dbReference type="GO" id="GO:0005789">
    <property type="term" value="C:endoplasmic reticulum membrane"/>
    <property type="evidence" value="ECO:0007669"/>
    <property type="project" value="UniProtKB-SubCell"/>
</dbReference>
<feature type="compositionally biased region" description="Polar residues" evidence="10">
    <location>
        <begin position="333"/>
        <end position="345"/>
    </location>
</feature>
<feature type="domain" description="SMP-LTD" evidence="11">
    <location>
        <begin position="1"/>
        <end position="449"/>
    </location>
</feature>
<keyword evidence="3 9" id="KW-1000">Mitochondrion outer membrane</keyword>
<dbReference type="OrthoDB" id="3356905at2759"/>
<evidence type="ECO:0000256" key="5">
    <source>
        <dbReference type="ARBA" id="ARBA00023055"/>
    </source>
</evidence>
<feature type="compositionally biased region" description="Acidic residues" evidence="10">
    <location>
        <begin position="453"/>
        <end position="477"/>
    </location>
</feature>
<feature type="region of interest" description="Disordered" evidence="10">
    <location>
        <begin position="453"/>
        <end position="549"/>
    </location>
</feature>
<evidence type="ECO:0000313" key="13">
    <source>
        <dbReference type="Proteomes" id="UP000249293"/>
    </source>
</evidence>
<keyword evidence="2" id="KW-0813">Transport</keyword>
<accession>A0A2U9R4U6</accession>
<dbReference type="VEuPathDB" id="FungiDB:C5L36_0C00320"/>
<evidence type="ECO:0000256" key="2">
    <source>
        <dbReference type="ARBA" id="ARBA00022448"/>
    </source>
</evidence>
<evidence type="ECO:0000256" key="4">
    <source>
        <dbReference type="ARBA" id="ARBA00022824"/>
    </source>
</evidence>
<evidence type="ECO:0000256" key="9">
    <source>
        <dbReference type="HAMAP-Rule" id="MF_03104"/>
    </source>
</evidence>
<evidence type="ECO:0000313" key="12">
    <source>
        <dbReference type="EMBL" id="AWU76088.1"/>
    </source>
</evidence>
<keyword evidence="8 9" id="KW-0472">Membrane</keyword>
<organism evidence="12 13">
    <name type="scientific">Pichia kudriavzevii</name>
    <name type="common">Yeast</name>
    <name type="synonym">Issatchenkia orientalis</name>
    <dbReference type="NCBI Taxonomy" id="4909"/>
    <lineage>
        <taxon>Eukaryota</taxon>
        <taxon>Fungi</taxon>
        <taxon>Dikarya</taxon>
        <taxon>Ascomycota</taxon>
        <taxon>Saccharomycotina</taxon>
        <taxon>Pichiomycetes</taxon>
        <taxon>Pichiales</taxon>
        <taxon>Pichiaceae</taxon>
        <taxon>Pichia</taxon>
    </lineage>
</organism>
<evidence type="ECO:0000256" key="8">
    <source>
        <dbReference type="ARBA" id="ARBA00023136"/>
    </source>
</evidence>
<dbReference type="PANTHER" id="PTHR28204">
    <property type="entry name" value="MITOCHONDRIAL DISTRIBUTION AND MORPHOLOGY PROTEIN 12"/>
    <property type="match status" value="1"/>
</dbReference>
<evidence type="ECO:0000256" key="1">
    <source>
        <dbReference type="ARBA" id="ARBA00004370"/>
    </source>
</evidence>
<feature type="compositionally biased region" description="Polar residues" evidence="10">
    <location>
        <begin position="492"/>
        <end position="504"/>
    </location>
</feature>
<dbReference type="GO" id="GO:0045040">
    <property type="term" value="P:protein insertion into mitochondrial outer membrane"/>
    <property type="evidence" value="ECO:0007669"/>
    <property type="project" value="UniProtKB-UniRule"/>
</dbReference>
<feature type="compositionally biased region" description="Basic and acidic residues" evidence="10">
    <location>
        <begin position="81"/>
        <end position="94"/>
    </location>
</feature>
<dbReference type="EMBL" id="CP028775">
    <property type="protein sequence ID" value="AWU76088.1"/>
    <property type="molecule type" value="Genomic_DNA"/>
</dbReference>
<reference evidence="12 13" key="1">
    <citation type="submission" date="2018-06" db="EMBL/GenBank/DDBJ databases">
        <title>Population genomics shows no distinction between pathogenic Candida krusei and environmental Pichia kudriavzevii: One species, four names.</title>
        <authorList>
            <person name="Douglass A.P."/>
            <person name="Offei B."/>
            <person name="Braun-Galleani S."/>
            <person name="Coughlan A.Y."/>
            <person name="Martos A."/>
            <person name="Ortiz-Merino R.A."/>
            <person name="Byrne K.P."/>
            <person name="Wolfe K.H."/>
        </authorList>
    </citation>
    <scope>NUCLEOTIDE SEQUENCE [LARGE SCALE GENOMIC DNA]</scope>
    <source>
        <strain evidence="12 13">CBS573</strain>
    </source>
</reference>
<feature type="compositionally biased region" description="Low complexity" evidence="10">
    <location>
        <begin position="527"/>
        <end position="549"/>
    </location>
</feature>
<dbReference type="GO" id="GO:0015914">
    <property type="term" value="P:phospholipid transport"/>
    <property type="evidence" value="ECO:0007669"/>
    <property type="project" value="TreeGrafter"/>
</dbReference>
<dbReference type="GO" id="GO:0032865">
    <property type="term" value="C:ERMES complex"/>
    <property type="evidence" value="ECO:0007669"/>
    <property type="project" value="UniProtKB-UniRule"/>
</dbReference>
<name>A0A2U9R4U6_PICKU</name>
<dbReference type="InterPro" id="IPR031468">
    <property type="entry name" value="SMP_LBD"/>
</dbReference>
<comment type="subunit">
    <text evidence="9">Component of the ER-mitochondria encounter structure (ERMES) or MDM complex, composed of MMM1, MDM10, MDM12 and MDM34. A MMM1 homodimer associates with one molecule of MDM12 on each side in a pairwise head-to-tail manner, and the SMP-LTD domains of MMM1 and MDM12 generate a continuous hydrophobic tunnel for phospholipid trafficking.</text>
</comment>
<keyword evidence="7 9" id="KW-0496">Mitochondrion</keyword>
<proteinExistence type="inferred from homology"/>
<dbReference type="AlphaFoldDB" id="A0A2U9R4U6"/>
<feature type="compositionally biased region" description="Polar residues" evidence="10">
    <location>
        <begin position="356"/>
        <end position="365"/>
    </location>
</feature>
<comment type="similarity">
    <text evidence="9">Belongs to the MDM12 family.</text>
</comment>
<keyword evidence="5" id="KW-0445">Lipid transport</keyword>
<protein>
    <recommendedName>
        <fullName evidence="9">Mitochondrial distribution and morphology protein 12</fullName>
    </recommendedName>
    <alternativeName>
        <fullName evidence="9">Mitochondrial inheritance component MDM12</fullName>
    </alternativeName>
</protein>
<feature type="region of interest" description="Disordered" evidence="10">
    <location>
        <begin position="332"/>
        <end position="368"/>
    </location>
</feature>
<dbReference type="GO" id="GO:1990456">
    <property type="term" value="P:mitochondrion-endoplasmic reticulum membrane tethering"/>
    <property type="evidence" value="ECO:0007669"/>
    <property type="project" value="TreeGrafter"/>
</dbReference>
<feature type="compositionally biased region" description="Polar residues" evidence="10">
    <location>
        <begin position="128"/>
        <end position="141"/>
    </location>
</feature>
<dbReference type="PANTHER" id="PTHR28204:SF1">
    <property type="entry name" value="MITOCHONDRIAL DISTRIBUTION AND MORPHOLOGY PROTEIN 12"/>
    <property type="match status" value="1"/>
</dbReference>
<dbReference type="InterPro" id="IPR027532">
    <property type="entry name" value="Mdm12"/>
</dbReference>
<feature type="compositionally biased region" description="Basic and acidic residues" evidence="10">
    <location>
        <begin position="478"/>
        <end position="488"/>
    </location>
</feature>
<evidence type="ECO:0000256" key="3">
    <source>
        <dbReference type="ARBA" id="ARBA00022787"/>
    </source>
</evidence>
<dbReference type="HAMAP" id="MF_03104">
    <property type="entry name" value="Mdm12"/>
    <property type="match status" value="1"/>
</dbReference>
<evidence type="ECO:0000259" key="11">
    <source>
        <dbReference type="PROSITE" id="PS51847"/>
    </source>
</evidence>
<dbReference type="Proteomes" id="UP000249293">
    <property type="component" value="Chromosome 3"/>
</dbReference>
<sequence>MSFNINWDTICNDESLALSFREFLNSKLETVSLPQFLANLHVVDFKFGNTAPSITIRDIDIPFPEFYASEKTEEEKEQNEEEGKGDSEGEDGKRLRNKNGNLVNGKAADNTQEIPQSIPMGSRPISPFLNNNVGLDGSPTRTPSPSPFLNNTNSFLMPRTSSGFTPTLGHLGVGLGAFGIAGVNSLANVNQYEVNLNNGSSGSNFEDESEYFQPMQKDNTTDFNNILKGISGLRVDEEESHSYQNMMFMDEKESHSGDDLNFDIQLSIDFDWNSDLYIEITCDLLVNYPAPEFIRLPVRLKLTDLKIHSLIVVAYINKKVFVSFLCDIEDSPDNTTSNNNGNSELSEPREGLRRSPTPTRETFNGRNKGKDRIDILQDMKIEGEIGNLVDEINYNLPFNIHNNGLSPTDDGNGLVLRNIGKIEKFLIGTLRSLMIDEMAWPGWIELDFNEVVVEEEEEEEEEEEGPPNEGEEEDGDDKYDKEKQHEVVSEGILSSSEFGTNKGSETVGLTRPVSRTRRLSQRDSYRSSSQFDESSLYSSDSYFSSDDGL</sequence>
<dbReference type="STRING" id="4909.A0A2U9R4U6"/>
<keyword evidence="13" id="KW-1185">Reference proteome</keyword>
<comment type="subcellular location">
    <subcellularLocation>
        <location evidence="1">Membrane</location>
    </subcellularLocation>
    <subcellularLocation>
        <location evidence="9">Mitochondrion outer membrane</location>
        <topology evidence="9">Peripheral membrane protein</topology>
        <orientation evidence="9">Cytoplasmic side</orientation>
    </subcellularLocation>
    <subcellularLocation>
        <location evidence="9">Endoplasmic reticulum membrane</location>
        <topology evidence="9">Peripheral membrane protein</topology>
        <orientation evidence="9">Cytoplasmic side</orientation>
    </subcellularLocation>
    <text evidence="9">The ERMES/MDM complex localizes to a few discrete foci (around 10 per single cell), that represent mitochondria-endoplasmic reticulum junctions. These foci are often found next to mtDNA nucleoids.</text>
</comment>
<comment type="function">
    <text evidence="9">Component of the ERMES/MDM complex, which serves as a molecular tether to connect the endoplasmic reticulum (ER) and mitochondria. Components of this complex are involved in the control of mitochondrial shape and protein biogenesis, and function in nonvesicular lipid trafficking between the ER and mitochondria. MDM12 is required for the interaction of the ER-resident membrane protein MMM1 and the outer mitochondrial membrane-resident beta-barrel protein MDM10. The MDM12-MMM1 subcomplex functions in the major beta-barrel assembly pathway that is responsible for biogenesis of all mitochondrial outer membrane beta-barrel proteins, and acts in a late step after the SAM complex. The MDM10-MDM12-MMM1 subcomplex further acts in the TOM40-specific pathway after the action of the MDM12-MMM1 complex. Essential for establishing and maintaining the structure of mitochondria and maintenance of mtDNA nucleoids.</text>
</comment>
<keyword evidence="4 9" id="KW-0256">Endoplasmic reticulum</keyword>
<feature type="region of interest" description="Disordered" evidence="10">
    <location>
        <begin position="69"/>
        <end position="141"/>
    </location>
</feature>
<dbReference type="GO" id="GO:0008289">
    <property type="term" value="F:lipid binding"/>
    <property type="evidence" value="ECO:0007669"/>
    <property type="project" value="UniProtKB-KW"/>
</dbReference>
<evidence type="ECO:0000256" key="7">
    <source>
        <dbReference type="ARBA" id="ARBA00023128"/>
    </source>
</evidence>